<gene>
    <name evidence="12" type="ORF">Adt_22026</name>
</gene>
<name>A0ABD1T192_9LAMI</name>
<proteinExistence type="predicted"/>
<dbReference type="InterPro" id="IPR012337">
    <property type="entry name" value="RNaseH-like_sf"/>
</dbReference>
<evidence type="ECO:0000313" key="13">
    <source>
        <dbReference type="Proteomes" id="UP001604336"/>
    </source>
</evidence>
<dbReference type="GO" id="GO:0005634">
    <property type="term" value="C:nucleus"/>
    <property type="evidence" value="ECO:0007669"/>
    <property type="project" value="UniProtKB-SubCell"/>
</dbReference>
<evidence type="ECO:0000256" key="10">
    <source>
        <dbReference type="SAM" id="MobiDB-lite"/>
    </source>
</evidence>
<evidence type="ECO:0000256" key="6">
    <source>
        <dbReference type="ARBA" id="ARBA00022842"/>
    </source>
</evidence>
<dbReference type="InterPro" id="IPR051132">
    <property type="entry name" value="3-5_Exonuclease_domain"/>
</dbReference>
<dbReference type="InterPro" id="IPR036397">
    <property type="entry name" value="RNaseH_sf"/>
</dbReference>
<evidence type="ECO:0000256" key="3">
    <source>
        <dbReference type="ARBA" id="ARBA00022723"/>
    </source>
</evidence>
<dbReference type="Pfam" id="PF01612">
    <property type="entry name" value="DNA_pol_A_exo1"/>
    <property type="match status" value="1"/>
</dbReference>
<keyword evidence="7" id="KW-0539">Nucleus</keyword>
<evidence type="ECO:0000259" key="11">
    <source>
        <dbReference type="SMART" id="SM00474"/>
    </source>
</evidence>
<accession>A0ABD1T192</accession>
<feature type="compositionally biased region" description="Basic and acidic residues" evidence="10">
    <location>
        <begin position="42"/>
        <end position="53"/>
    </location>
</feature>
<comment type="subcellular location">
    <subcellularLocation>
        <location evidence="1">Nucleus</location>
    </subcellularLocation>
</comment>
<organism evidence="12 13">
    <name type="scientific">Abeliophyllum distichum</name>
    <dbReference type="NCBI Taxonomy" id="126358"/>
    <lineage>
        <taxon>Eukaryota</taxon>
        <taxon>Viridiplantae</taxon>
        <taxon>Streptophyta</taxon>
        <taxon>Embryophyta</taxon>
        <taxon>Tracheophyta</taxon>
        <taxon>Spermatophyta</taxon>
        <taxon>Magnoliopsida</taxon>
        <taxon>eudicotyledons</taxon>
        <taxon>Gunneridae</taxon>
        <taxon>Pentapetalae</taxon>
        <taxon>asterids</taxon>
        <taxon>lamiids</taxon>
        <taxon>Lamiales</taxon>
        <taxon>Oleaceae</taxon>
        <taxon>Forsythieae</taxon>
        <taxon>Abeliophyllum</taxon>
    </lineage>
</organism>
<dbReference type="GO" id="GO:0008408">
    <property type="term" value="F:3'-5' exonuclease activity"/>
    <property type="evidence" value="ECO:0007669"/>
    <property type="project" value="UniProtKB-ARBA"/>
</dbReference>
<evidence type="ECO:0000313" key="12">
    <source>
        <dbReference type="EMBL" id="KAL2506405.1"/>
    </source>
</evidence>
<reference evidence="13" key="1">
    <citation type="submission" date="2024-07" db="EMBL/GenBank/DDBJ databases">
        <title>Two chromosome-level genome assemblies of Korean endemic species Abeliophyllum distichum and Forsythia ovata (Oleaceae).</title>
        <authorList>
            <person name="Jang H."/>
        </authorList>
    </citation>
    <scope>NUCLEOTIDE SEQUENCE [LARGE SCALE GENOMIC DNA]</scope>
</reference>
<keyword evidence="2" id="KW-0540">Nuclease</keyword>
<dbReference type="GO" id="GO:0046872">
    <property type="term" value="F:metal ion binding"/>
    <property type="evidence" value="ECO:0007669"/>
    <property type="project" value="UniProtKB-KW"/>
</dbReference>
<keyword evidence="3" id="KW-0479">Metal-binding</keyword>
<protein>
    <recommendedName>
        <fullName evidence="8">3'-5' exonuclease</fullName>
    </recommendedName>
    <alternativeName>
        <fullName evidence="9">Werner Syndrome-like exonuclease</fullName>
    </alternativeName>
</protein>
<dbReference type="Gene3D" id="3.30.420.10">
    <property type="entry name" value="Ribonuclease H-like superfamily/Ribonuclease H"/>
    <property type="match status" value="1"/>
</dbReference>
<evidence type="ECO:0000256" key="1">
    <source>
        <dbReference type="ARBA" id="ARBA00004123"/>
    </source>
</evidence>
<dbReference type="AlphaFoldDB" id="A0ABD1T192"/>
<sequence>MGTEPSISDSDWDRPFTDEELQAIDAICKSATPSSSSSTIKKRYEPGCTDDHASTLLPPKTRRRLPDSLFNFRKEMHTSFSFSPCSRNGFHSRNNTVYRSSYQEMKFGGQIVYSRTVEEVEKAADELLHFIEAKKSKGGRVHPWSGYRVETHFHKRISIAKTTSAIRVLRLNFHQIKCELKETKAEVMDSPTKITQMISVRLDRLAVLNSTMLSHHIAIYSVLKTSVAPGKAAVMQICGDNNSCHVLHIIHSGIPQKLRSLLEDPTSLKVGVGIANDAGKVFQDHNISIMALEDLSNLANWKLGGIPKKWSLATLTEMLICRQLPKPNKIRLGNWEVEVLSKEQLKYAATDAYVSWYLYQVLKSFPEPVDNKSEKTCLESK</sequence>
<dbReference type="SMART" id="SM00474">
    <property type="entry name" value="35EXOc"/>
    <property type="match status" value="1"/>
</dbReference>
<evidence type="ECO:0000256" key="9">
    <source>
        <dbReference type="ARBA" id="ARBA00042761"/>
    </source>
</evidence>
<keyword evidence="6" id="KW-0460">Magnesium</keyword>
<dbReference type="Proteomes" id="UP001604336">
    <property type="component" value="Unassembled WGS sequence"/>
</dbReference>
<keyword evidence="5" id="KW-0269">Exonuclease</keyword>
<dbReference type="CDD" id="cd06141">
    <property type="entry name" value="WRN_exo"/>
    <property type="match status" value="1"/>
</dbReference>
<comment type="caution">
    <text evidence="12">The sequence shown here is derived from an EMBL/GenBank/DDBJ whole genome shotgun (WGS) entry which is preliminary data.</text>
</comment>
<evidence type="ECO:0000256" key="5">
    <source>
        <dbReference type="ARBA" id="ARBA00022839"/>
    </source>
</evidence>
<feature type="domain" description="3'-5' exonuclease" evidence="11">
    <location>
        <begin position="191"/>
        <end position="367"/>
    </location>
</feature>
<evidence type="ECO:0000256" key="7">
    <source>
        <dbReference type="ARBA" id="ARBA00023242"/>
    </source>
</evidence>
<keyword evidence="4" id="KW-0378">Hydrolase</keyword>
<evidence type="ECO:0000256" key="2">
    <source>
        <dbReference type="ARBA" id="ARBA00022722"/>
    </source>
</evidence>
<dbReference type="PANTHER" id="PTHR13620:SF109">
    <property type="entry name" value="3'-5' EXONUCLEASE"/>
    <property type="match status" value="1"/>
</dbReference>
<evidence type="ECO:0000256" key="8">
    <source>
        <dbReference type="ARBA" id="ARBA00040531"/>
    </source>
</evidence>
<dbReference type="SUPFAM" id="SSF53098">
    <property type="entry name" value="Ribonuclease H-like"/>
    <property type="match status" value="1"/>
</dbReference>
<dbReference type="InterPro" id="IPR002562">
    <property type="entry name" value="3'-5'_exonuclease_dom"/>
</dbReference>
<evidence type="ECO:0000256" key="4">
    <source>
        <dbReference type="ARBA" id="ARBA00022801"/>
    </source>
</evidence>
<feature type="region of interest" description="Disordered" evidence="10">
    <location>
        <begin position="30"/>
        <end position="62"/>
    </location>
</feature>
<dbReference type="EMBL" id="JBFOLK010000006">
    <property type="protein sequence ID" value="KAL2506405.1"/>
    <property type="molecule type" value="Genomic_DNA"/>
</dbReference>
<dbReference type="PANTHER" id="PTHR13620">
    <property type="entry name" value="3-5 EXONUCLEASE"/>
    <property type="match status" value="1"/>
</dbReference>
<keyword evidence="13" id="KW-1185">Reference proteome</keyword>